<evidence type="ECO:0000256" key="1">
    <source>
        <dbReference type="ARBA" id="ARBA00007806"/>
    </source>
</evidence>
<keyword evidence="5 6" id="KW-0326">Glycosidase</keyword>
<keyword evidence="2 7" id="KW-0732">Signal</keyword>
<evidence type="ECO:0000256" key="3">
    <source>
        <dbReference type="ARBA" id="ARBA00022801"/>
    </source>
</evidence>
<dbReference type="SUPFAM" id="SSF51011">
    <property type="entry name" value="Glycosyl hydrolase domain"/>
    <property type="match status" value="1"/>
</dbReference>
<dbReference type="Gene3D" id="2.60.40.1180">
    <property type="entry name" value="Golgi alpha-mannosidase II"/>
    <property type="match status" value="2"/>
</dbReference>
<dbReference type="InParanoid" id="A0A165G739"/>
<organism evidence="10 11">
    <name type="scientific">Calocera cornea HHB12733</name>
    <dbReference type="NCBI Taxonomy" id="1353952"/>
    <lineage>
        <taxon>Eukaryota</taxon>
        <taxon>Fungi</taxon>
        <taxon>Dikarya</taxon>
        <taxon>Basidiomycota</taxon>
        <taxon>Agaricomycotina</taxon>
        <taxon>Dacrymycetes</taxon>
        <taxon>Dacrymycetales</taxon>
        <taxon>Dacrymycetaceae</taxon>
        <taxon>Calocera</taxon>
    </lineage>
</organism>
<dbReference type="InterPro" id="IPR030459">
    <property type="entry name" value="Glyco_hydro_31_CS"/>
</dbReference>
<feature type="chain" id="PRO_5007858007" evidence="7">
    <location>
        <begin position="18"/>
        <end position="977"/>
    </location>
</feature>
<dbReference type="PANTHER" id="PTHR22762">
    <property type="entry name" value="ALPHA-GLUCOSIDASE"/>
    <property type="match status" value="1"/>
</dbReference>
<protein>
    <submittedName>
        <fullName evidence="10">Glycoside hydrolase family 31 protein</fullName>
    </submittedName>
</protein>
<keyword evidence="11" id="KW-1185">Reference proteome</keyword>
<dbReference type="STRING" id="1353952.A0A165G739"/>
<dbReference type="FunCoup" id="A0A165G739">
    <property type="interactions" value="59"/>
</dbReference>
<feature type="domain" description="Glycoside hydrolase family 31 TIM barrel" evidence="8">
    <location>
        <begin position="325"/>
        <end position="753"/>
    </location>
</feature>
<gene>
    <name evidence="10" type="ORF">CALCODRAFT_483006</name>
</gene>
<dbReference type="InterPro" id="IPR000322">
    <property type="entry name" value="Glyco_hydro_31_TIM"/>
</dbReference>
<dbReference type="OrthoDB" id="5839090at2759"/>
<dbReference type="PROSITE" id="PS00707">
    <property type="entry name" value="GLYCOSYL_HYDROL_F31_2"/>
    <property type="match status" value="1"/>
</dbReference>
<dbReference type="SUPFAM" id="SSF74650">
    <property type="entry name" value="Galactose mutarotase-like"/>
    <property type="match status" value="1"/>
</dbReference>
<dbReference type="InterPro" id="IPR013780">
    <property type="entry name" value="Glyco_hydro_b"/>
</dbReference>
<dbReference type="GO" id="GO:0005975">
    <property type="term" value="P:carbohydrate metabolic process"/>
    <property type="evidence" value="ECO:0007669"/>
    <property type="project" value="InterPro"/>
</dbReference>
<dbReference type="EMBL" id="KV423960">
    <property type="protein sequence ID" value="KZT57680.1"/>
    <property type="molecule type" value="Genomic_DNA"/>
</dbReference>
<comment type="similarity">
    <text evidence="1 6">Belongs to the glycosyl hydrolase 31 family.</text>
</comment>
<sequence length="977" mass="107689">MTPRLLLAALAPLAALASPLSFRVGPSGVDVSLGSTVTPSYSVVNCTGYTVDSVQETDSGIQAQLKLAGEACNAFGVTIPDLTLSVTYETSSRLHVHIYDTAEQQYQLPQSVLSRPSTSSTTASQSDFIFHYTNGSTPFAFWVEKRSTGSIVFDTRPANIPVYTEPLFAYETNASVTNTTAMPAHPLVFSNQYLQLSSALPENANVYGLGEYISGNFRRDPNSTVQPFFTLDIGDPVDSNLYGYHPIYVETRYDRAGNADSHGVFLLQTSGMDILLRPGVIQYRAIGGTFDFYFFSGDETPASGGAVTNSPLSVIEQYVQFVGLPQMPPLWGFGYHQCRWGYNNVSDTQFVIDSMRAANIPLETQWNDIDWMDAYRDFIPAPNRFAPSEYEAMIQGLHDNHQHYIPIIDGAVGVQIPNGTDVYDPWTSGTEQGIFIHNEDGSQYIGQVWPGYTSFPDWYNNQSQAWWTDAFRNFSQIISFDGIWEDMNEPSSFCVGSCGTGQNWSTLGAPDTSPTIVTGWPEGYDFTTYGTSGNMTVNGTSTYVPDATTNFKRSVDLTSATRSLAKRSDIVYQNVSQRFLETPPYAIHNAKGPLDVQTVAMNATTAFGAFYDVKNIWGHMSEVRTHNALLSLAPNNRPFLVARSTYAGSGKYTHHWLGDNYATWRYMAYSIQGILQFQIFGIPMVGADTCGFNQNTDEELCNRWMMMSAFTPFFRNHNTRGALPQEPFRWDSVADASRRAAAARYSILPYFYTYMAQASITGTPAMRAVFWEFPSPDQMLNDRQFMVGPSLLVTPVLEPNVTSVKGTFPGDGPWRDLWTHAPLNVTPNVNTSISAPLSEINVHIRPGSVILQYAEPAYTIYETQQSQYDIVVALDKNGTAAGTAYIDDGESQWPTPSKTISFTAGQGKLTITPGTGAYTIPNTVRQVSVLGVPNRPQALARGGSSNSTAFTYEPSIQRLNATLTDGDLNSGFTLAWE</sequence>
<dbReference type="GO" id="GO:0030246">
    <property type="term" value="F:carbohydrate binding"/>
    <property type="evidence" value="ECO:0007669"/>
    <property type="project" value="InterPro"/>
</dbReference>
<dbReference type="InterPro" id="IPR017853">
    <property type="entry name" value="GH"/>
</dbReference>
<proteinExistence type="inferred from homology"/>
<dbReference type="Gene3D" id="2.60.40.1760">
    <property type="entry name" value="glycosyl hydrolase (family 31)"/>
    <property type="match status" value="1"/>
</dbReference>
<evidence type="ECO:0000259" key="9">
    <source>
        <dbReference type="Pfam" id="PF21365"/>
    </source>
</evidence>
<dbReference type="AlphaFoldDB" id="A0A165G739"/>
<keyword evidence="3 6" id="KW-0378">Hydrolase</keyword>
<dbReference type="GO" id="GO:0004553">
    <property type="term" value="F:hydrolase activity, hydrolyzing O-glycosyl compounds"/>
    <property type="evidence" value="ECO:0007669"/>
    <property type="project" value="InterPro"/>
</dbReference>
<evidence type="ECO:0000256" key="5">
    <source>
        <dbReference type="ARBA" id="ARBA00023295"/>
    </source>
</evidence>
<evidence type="ECO:0000256" key="6">
    <source>
        <dbReference type="RuleBase" id="RU361185"/>
    </source>
</evidence>
<dbReference type="InterPro" id="IPR048395">
    <property type="entry name" value="Glyco_hydro_31_C"/>
</dbReference>
<feature type="signal peptide" evidence="7">
    <location>
        <begin position="1"/>
        <end position="17"/>
    </location>
</feature>
<dbReference type="InterPro" id="IPR011013">
    <property type="entry name" value="Gal_mutarotase_sf_dom"/>
</dbReference>
<dbReference type="PROSITE" id="PS00129">
    <property type="entry name" value="GLYCOSYL_HYDROL_F31_1"/>
    <property type="match status" value="1"/>
</dbReference>
<dbReference type="Pfam" id="PF21365">
    <property type="entry name" value="Glyco_hydro_31_3rd"/>
    <property type="match status" value="1"/>
</dbReference>
<dbReference type="PANTHER" id="PTHR22762:SF133">
    <property type="entry name" value="P-TYPE DOMAIN-CONTAINING PROTEIN"/>
    <property type="match status" value="1"/>
</dbReference>
<evidence type="ECO:0000259" key="8">
    <source>
        <dbReference type="Pfam" id="PF01055"/>
    </source>
</evidence>
<dbReference type="SUPFAM" id="SSF51445">
    <property type="entry name" value="(Trans)glycosidases"/>
    <property type="match status" value="1"/>
</dbReference>
<name>A0A165G739_9BASI</name>
<reference evidence="10 11" key="1">
    <citation type="journal article" date="2016" name="Mol. Biol. Evol.">
        <title>Comparative Genomics of Early-Diverging Mushroom-Forming Fungi Provides Insights into the Origins of Lignocellulose Decay Capabilities.</title>
        <authorList>
            <person name="Nagy L.G."/>
            <person name="Riley R."/>
            <person name="Tritt A."/>
            <person name="Adam C."/>
            <person name="Daum C."/>
            <person name="Floudas D."/>
            <person name="Sun H."/>
            <person name="Yadav J.S."/>
            <person name="Pangilinan J."/>
            <person name="Larsson K.H."/>
            <person name="Matsuura K."/>
            <person name="Barry K."/>
            <person name="Labutti K."/>
            <person name="Kuo R."/>
            <person name="Ohm R.A."/>
            <person name="Bhattacharya S.S."/>
            <person name="Shirouzu T."/>
            <person name="Yoshinaga Y."/>
            <person name="Martin F.M."/>
            <person name="Grigoriev I.V."/>
            <person name="Hibbett D.S."/>
        </authorList>
    </citation>
    <scope>NUCLEOTIDE SEQUENCE [LARGE SCALE GENOMIC DNA]</scope>
    <source>
        <strain evidence="10 11">HHB12733</strain>
    </source>
</reference>
<dbReference type="CDD" id="cd06602">
    <property type="entry name" value="GH31_MGAM_SI_GAA"/>
    <property type="match status" value="1"/>
</dbReference>
<evidence type="ECO:0000256" key="4">
    <source>
        <dbReference type="ARBA" id="ARBA00023180"/>
    </source>
</evidence>
<accession>A0A165G739</accession>
<dbReference type="InterPro" id="IPR030458">
    <property type="entry name" value="Glyco_hydro_31_AS"/>
</dbReference>
<evidence type="ECO:0000256" key="7">
    <source>
        <dbReference type="SAM" id="SignalP"/>
    </source>
</evidence>
<dbReference type="CDD" id="cd14752">
    <property type="entry name" value="GH31_N"/>
    <property type="match status" value="1"/>
</dbReference>
<dbReference type="Proteomes" id="UP000076842">
    <property type="component" value="Unassembled WGS sequence"/>
</dbReference>
<dbReference type="Gene3D" id="3.20.20.80">
    <property type="entry name" value="Glycosidases"/>
    <property type="match status" value="2"/>
</dbReference>
<feature type="domain" description="Glycosyl hydrolase family 31 C-terminal" evidence="9">
    <location>
        <begin position="762"/>
        <end position="850"/>
    </location>
</feature>
<evidence type="ECO:0000313" key="10">
    <source>
        <dbReference type="EMBL" id="KZT57680.1"/>
    </source>
</evidence>
<keyword evidence="4" id="KW-0325">Glycoprotein</keyword>
<dbReference type="Pfam" id="PF01055">
    <property type="entry name" value="Glyco_hydro_31_2nd"/>
    <property type="match status" value="1"/>
</dbReference>
<evidence type="ECO:0000256" key="2">
    <source>
        <dbReference type="ARBA" id="ARBA00022729"/>
    </source>
</evidence>
<evidence type="ECO:0000313" key="11">
    <source>
        <dbReference type="Proteomes" id="UP000076842"/>
    </source>
</evidence>